<evidence type="ECO:0000313" key="10">
    <source>
        <dbReference type="EMBL" id="KKU02935.1"/>
    </source>
</evidence>
<keyword evidence="5 7" id="KW-1133">Transmembrane helix</keyword>
<feature type="transmembrane region" description="Helical" evidence="7">
    <location>
        <begin position="356"/>
        <end position="374"/>
    </location>
</feature>
<feature type="transmembrane region" description="Helical" evidence="7">
    <location>
        <begin position="265"/>
        <end position="283"/>
    </location>
</feature>
<feature type="transmembrane region" description="Helical" evidence="7">
    <location>
        <begin position="85"/>
        <end position="108"/>
    </location>
</feature>
<dbReference type="Gene3D" id="3.40.50.720">
    <property type="entry name" value="NAD(P)-binding Rossmann-like Domain"/>
    <property type="match status" value="1"/>
</dbReference>
<feature type="transmembrane region" description="Helical" evidence="7">
    <location>
        <begin position="289"/>
        <end position="311"/>
    </location>
</feature>
<feature type="transmembrane region" description="Helical" evidence="7">
    <location>
        <begin position="6"/>
        <end position="24"/>
    </location>
</feature>
<comment type="subcellular location">
    <subcellularLocation>
        <location evidence="1">Membrane</location>
        <topology evidence="1">Multi-pass membrane protein</topology>
    </subcellularLocation>
</comment>
<dbReference type="Gene3D" id="1.20.1530.20">
    <property type="match status" value="1"/>
</dbReference>
<dbReference type="AlphaFoldDB" id="A0A0G1Q2N8"/>
<evidence type="ECO:0000256" key="2">
    <source>
        <dbReference type="ARBA" id="ARBA00005551"/>
    </source>
</evidence>
<feature type="transmembrane region" description="Helical" evidence="7">
    <location>
        <begin position="323"/>
        <end position="344"/>
    </location>
</feature>
<evidence type="ECO:0000256" key="7">
    <source>
        <dbReference type="SAM" id="Phobius"/>
    </source>
</evidence>
<reference evidence="10 11" key="1">
    <citation type="journal article" date="2015" name="Nature">
        <title>rRNA introns, odd ribosomes, and small enigmatic genomes across a large radiation of phyla.</title>
        <authorList>
            <person name="Brown C.T."/>
            <person name="Hug L.A."/>
            <person name="Thomas B.C."/>
            <person name="Sharon I."/>
            <person name="Castelle C.J."/>
            <person name="Singh A."/>
            <person name="Wilkins M.J."/>
            <person name="Williams K.H."/>
            <person name="Banfield J.F."/>
        </authorList>
    </citation>
    <scope>NUCLEOTIDE SEQUENCE [LARGE SCALE GENOMIC DNA]</scope>
</reference>
<dbReference type="GO" id="GO:1902600">
    <property type="term" value="P:proton transmembrane transport"/>
    <property type="evidence" value="ECO:0007669"/>
    <property type="project" value="InterPro"/>
</dbReference>
<feature type="domain" description="Cation/H+ exchanger transmembrane" evidence="8">
    <location>
        <begin position="13"/>
        <end position="368"/>
    </location>
</feature>
<dbReference type="Proteomes" id="UP000034264">
    <property type="component" value="Unassembled WGS sequence"/>
</dbReference>
<dbReference type="PATRIC" id="fig|1618366.3.peg.496"/>
<keyword evidence="3" id="KW-0813">Transport</keyword>
<dbReference type="PANTHER" id="PTHR42751:SF3">
    <property type="entry name" value="SODIUM_GLUTAMATE SYMPORTER"/>
    <property type="match status" value="1"/>
</dbReference>
<comment type="caution">
    <text evidence="10">The sequence shown here is derived from an EMBL/GenBank/DDBJ whole genome shotgun (WGS) entry which is preliminary data.</text>
</comment>
<feature type="transmembrane region" description="Helical" evidence="7">
    <location>
        <begin position="29"/>
        <end position="47"/>
    </location>
</feature>
<dbReference type="Pfam" id="PF02254">
    <property type="entry name" value="TrkA_N"/>
    <property type="match status" value="1"/>
</dbReference>
<feature type="transmembrane region" description="Helical" evidence="7">
    <location>
        <begin position="114"/>
        <end position="134"/>
    </location>
</feature>
<dbReference type="InterPro" id="IPR038770">
    <property type="entry name" value="Na+/solute_symporter_sf"/>
</dbReference>
<dbReference type="InterPro" id="IPR036291">
    <property type="entry name" value="NAD(P)-bd_dom_sf"/>
</dbReference>
<evidence type="ECO:0000313" key="11">
    <source>
        <dbReference type="Proteomes" id="UP000034264"/>
    </source>
</evidence>
<feature type="transmembrane region" description="Helical" evidence="7">
    <location>
        <begin position="213"/>
        <end position="230"/>
    </location>
</feature>
<evidence type="ECO:0000256" key="5">
    <source>
        <dbReference type="ARBA" id="ARBA00022989"/>
    </source>
</evidence>
<dbReference type="Pfam" id="PF00999">
    <property type="entry name" value="Na_H_Exchanger"/>
    <property type="match status" value="1"/>
</dbReference>
<dbReference type="SUPFAM" id="SSF51735">
    <property type="entry name" value="NAD(P)-binding Rossmann-fold domains"/>
    <property type="match status" value="1"/>
</dbReference>
<evidence type="ECO:0000256" key="4">
    <source>
        <dbReference type="ARBA" id="ARBA00022692"/>
    </source>
</evidence>
<dbReference type="GO" id="GO:0015297">
    <property type="term" value="F:antiporter activity"/>
    <property type="evidence" value="ECO:0007669"/>
    <property type="project" value="InterPro"/>
</dbReference>
<evidence type="ECO:0000256" key="3">
    <source>
        <dbReference type="ARBA" id="ARBA00022448"/>
    </source>
</evidence>
<proteinExistence type="inferred from homology"/>
<feature type="transmembrane region" description="Helical" evidence="7">
    <location>
        <begin position="53"/>
        <end position="73"/>
    </location>
</feature>
<dbReference type="PANTHER" id="PTHR42751">
    <property type="entry name" value="SODIUM/HYDROGEN EXCHANGER FAMILY/TRKA DOMAIN PROTEIN"/>
    <property type="match status" value="1"/>
</dbReference>
<organism evidence="10 11">
    <name type="scientific">Candidatus Amesbacteria bacterium GW2011_GWC2_45_19</name>
    <dbReference type="NCBI Taxonomy" id="1618366"/>
    <lineage>
        <taxon>Bacteria</taxon>
        <taxon>Candidatus Amesiibacteriota</taxon>
    </lineage>
</organism>
<feature type="domain" description="RCK N-terminal" evidence="9">
    <location>
        <begin position="408"/>
        <end position="516"/>
    </location>
</feature>
<evidence type="ECO:0000256" key="6">
    <source>
        <dbReference type="ARBA" id="ARBA00023136"/>
    </source>
</evidence>
<feature type="transmembrane region" description="Helical" evidence="7">
    <location>
        <begin position="181"/>
        <end position="201"/>
    </location>
</feature>
<sequence length="551" mass="58788">MELFGSLAVVLGTAAVFGVVARMLRQPVLLGYIAAGVALAALGWGKAEESKKILELMGQLGVTLLLFLVGLELPLAELKKMGRVALATGLGQIIFTSVIGYVIIRALGFGNVPALYLAIALTFSSTIVIVKLLSEKKDLQSLYGKIAVGFLLVQDFVAIGILVVMSGLASGGTGWGNLAGVMVKGIILVAAAVWLAGRVMPKLLDWLGRSTELLFVGTIAWCLAVAAVVASPWVGFSIEIGGFLAGLALAATAEHWQILARTRPLRDFFLTLFFVVLGASVTVGQVRPILWPAAALSAFVLVGNPLIVMAIMGVMGYKKRTSFMAGITVAQISEFSLILVALAVKTRAVGPEILSLTALVGAVTMTISTYLIMYSESLYKFLKPVLGIFERRVKTAAIGGEAKLAGHILLLGHNRMGSVLRPALEKLGRPVVVVDFDPRVVEETGGVYGDIADYELYDQLNLDQAEMVLSTVSDVEDNLQLLSALKKKRPISIILAADAADAVRLYKAGADLVLVPHTIGGEYLSHLITSHGLDKKYLQEKGRELRERLIL</sequence>
<dbReference type="GO" id="GO:0016020">
    <property type="term" value="C:membrane"/>
    <property type="evidence" value="ECO:0007669"/>
    <property type="project" value="UniProtKB-SubCell"/>
</dbReference>
<dbReference type="InterPro" id="IPR003148">
    <property type="entry name" value="RCK_N"/>
</dbReference>
<keyword evidence="6 7" id="KW-0472">Membrane</keyword>
<comment type="similarity">
    <text evidence="2">Belongs to the monovalent cation:proton antiporter 2 (CPA2) transporter (TC 2.A.37) family.</text>
</comment>
<accession>A0A0G1Q2N8</accession>
<dbReference type="GO" id="GO:0006813">
    <property type="term" value="P:potassium ion transport"/>
    <property type="evidence" value="ECO:0007669"/>
    <property type="project" value="InterPro"/>
</dbReference>
<evidence type="ECO:0000259" key="8">
    <source>
        <dbReference type="Pfam" id="PF00999"/>
    </source>
</evidence>
<protein>
    <submittedName>
        <fullName evidence="10">Sodium/hydrogen exchanger</fullName>
    </submittedName>
</protein>
<gene>
    <name evidence="10" type="ORF">UX05_C0005G0012</name>
</gene>
<feature type="transmembrane region" description="Helical" evidence="7">
    <location>
        <begin position="146"/>
        <end position="169"/>
    </location>
</feature>
<evidence type="ECO:0000259" key="9">
    <source>
        <dbReference type="Pfam" id="PF02254"/>
    </source>
</evidence>
<evidence type="ECO:0000256" key="1">
    <source>
        <dbReference type="ARBA" id="ARBA00004141"/>
    </source>
</evidence>
<dbReference type="EMBL" id="LCKS01000005">
    <property type="protein sequence ID" value="KKU02935.1"/>
    <property type="molecule type" value="Genomic_DNA"/>
</dbReference>
<name>A0A0G1Q2N8_9BACT</name>
<dbReference type="InterPro" id="IPR006153">
    <property type="entry name" value="Cation/H_exchanger_TM"/>
</dbReference>
<keyword evidence="4 7" id="KW-0812">Transmembrane</keyword>